<dbReference type="AlphaFoldDB" id="A0AAN6SPW0"/>
<dbReference type="EMBL" id="MU854423">
    <property type="protein sequence ID" value="KAK4038659.1"/>
    <property type="molecule type" value="Genomic_DNA"/>
</dbReference>
<sequence>MPFDNENTSLNALADPSVLSTRADDEMDVDLNALTMSSCRKGYYAVENEKFHKASMLKPASNATQLMECDEFPRGASEDRDFGPAASHSNLCIARIQNNHGGQCISLLNMMSSNVGKMEAVDTPLGETRNDVSWIAW</sequence>
<evidence type="ECO:0000313" key="1">
    <source>
        <dbReference type="EMBL" id="KAK4038659.1"/>
    </source>
</evidence>
<comment type="caution">
    <text evidence="1">The sequence shown here is derived from an EMBL/GenBank/DDBJ whole genome shotgun (WGS) entry which is preliminary data.</text>
</comment>
<proteinExistence type="predicted"/>
<gene>
    <name evidence="1" type="ORF">C8A01DRAFT_37426</name>
</gene>
<name>A0AAN6SPW0_9PEZI</name>
<keyword evidence="2" id="KW-1185">Reference proteome</keyword>
<dbReference type="Proteomes" id="UP001303115">
    <property type="component" value="Unassembled WGS sequence"/>
</dbReference>
<protein>
    <submittedName>
        <fullName evidence="1">Uncharacterized protein</fullName>
    </submittedName>
</protein>
<accession>A0AAN6SPW0</accession>
<organism evidence="1 2">
    <name type="scientific">Parachaetomium inaequale</name>
    <dbReference type="NCBI Taxonomy" id="2588326"/>
    <lineage>
        <taxon>Eukaryota</taxon>
        <taxon>Fungi</taxon>
        <taxon>Dikarya</taxon>
        <taxon>Ascomycota</taxon>
        <taxon>Pezizomycotina</taxon>
        <taxon>Sordariomycetes</taxon>
        <taxon>Sordariomycetidae</taxon>
        <taxon>Sordariales</taxon>
        <taxon>Chaetomiaceae</taxon>
        <taxon>Parachaetomium</taxon>
    </lineage>
</organism>
<reference evidence="2" key="1">
    <citation type="journal article" date="2023" name="Mol. Phylogenet. Evol.">
        <title>Genome-scale phylogeny and comparative genomics of the fungal order Sordariales.</title>
        <authorList>
            <person name="Hensen N."/>
            <person name="Bonometti L."/>
            <person name="Westerberg I."/>
            <person name="Brannstrom I.O."/>
            <person name="Guillou S."/>
            <person name="Cros-Aarteil S."/>
            <person name="Calhoun S."/>
            <person name="Haridas S."/>
            <person name="Kuo A."/>
            <person name="Mondo S."/>
            <person name="Pangilinan J."/>
            <person name="Riley R."/>
            <person name="LaButti K."/>
            <person name="Andreopoulos B."/>
            <person name="Lipzen A."/>
            <person name="Chen C."/>
            <person name="Yan M."/>
            <person name="Daum C."/>
            <person name="Ng V."/>
            <person name="Clum A."/>
            <person name="Steindorff A."/>
            <person name="Ohm R.A."/>
            <person name="Martin F."/>
            <person name="Silar P."/>
            <person name="Natvig D.O."/>
            <person name="Lalanne C."/>
            <person name="Gautier V."/>
            <person name="Ament-Velasquez S.L."/>
            <person name="Kruys A."/>
            <person name="Hutchinson M.I."/>
            <person name="Powell A.J."/>
            <person name="Barry K."/>
            <person name="Miller A.N."/>
            <person name="Grigoriev I.V."/>
            <person name="Debuchy R."/>
            <person name="Gladieux P."/>
            <person name="Hiltunen Thoren M."/>
            <person name="Johannesson H."/>
        </authorList>
    </citation>
    <scope>NUCLEOTIDE SEQUENCE [LARGE SCALE GENOMIC DNA]</scope>
    <source>
        <strain evidence="2">CBS 284.82</strain>
    </source>
</reference>
<evidence type="ECO:0000313" key="2">
    <source>
        <dbReference type="Proteomes" id="UP001303115"/>
    </source>
</evidence>